<accession>A0A1F5H245</accession>
<keyword evidence="1" id="KW-0472">Membrane</keyword>
<name>A0A1F5H245_9BACT</name>
<keyword evidence="1" id="KW-0812">Transmembrane</keyword>
<dbReference type="AlphaFoldDB" id="A0A1F5H245"/>
<proteinExistence type="predicted"/>
<dbReference type="EMBL" id="MFBO01000015">
    <property type="protein sequence ID" value="OGD98134.1"/>
    <property type="molecule type" value="Genomic_DNA"/>
</dbReference>
<dbReference type="STRING" id="1797725.A3A49_01630"/>
<evidence type="ECO:0000313" key="3">
    <source>
        <dbReference type="Proteomes" id="UP000176740"/>
    </source>
</evidence>
<organism evidence="2 3">
    <name type="scientific">Candidatus Curtissbacteria bacterium RIFCSPLOWO2_01_FULL_38_11b</name>
    <dbReference type="NCBI Taxonomy" id="1797725"/>
    <lineage>
        <taxon>Bacteria</taxon>
        <taxon>Candidatus Curtissiibacteriota</taxon>
    </lineage>
</organism>
<gene>
    <name evidence="2" type="ORF">A3A49_01630</name>
</gene>
<sequence length="104" mass="11526">MQNKILNIKYQKSNIQSGFSSLFVVIVVVVVILGIVALFAVSKIKYDVNPQPEMQQVEVDEQVKTLQSLSNSDEIEAIDQDINATDLDSIDQDLGEVNSDIESL</sequence>
<feature type="transmembrane region" description="Helical" evidence="1">
    <location>
        <begin position="21"/>
        <end position="41"/>
    </location>
</feature>
<dbReference type="Proteomes" id="UP000176740">
    <property type="component" value="Unassembled WGS sequence"/>
</dbReference>
<evidence type="ECO:0000313" key="2">
    <source>
        <dbReference type="EMBL" id="OGD98134.1"/>
    </source>
</evidence>
<keyword evidence="1" id="KW-1133">Transmembrane helix</keyword>
<comment type="caution">
    <text evidence="2">The sequence shown here is derived from an EMBL/GenBank/DDBJ whole genome shotgun (WGS) entry which is preliminary data.</text>
</comment>
<protein>
    <submittedName>
        <fullName evidence="2">Uncharacterized protein</fullName>
    </submittedName>
</protein>
<reference evidence="2 3" key="1">
    <citation type="journal article" date="2016" name="Nat. Commun.">
        <title>Thousands of microbial genomes shed light on interconnected biogeochemical processes in an aquifer system.</title>
        <authorList>
            <person name="Anantharaman K."/>
            <person name="Brown C.T."/>
            <person name="Hug L.A."/>
            <person name="Sharon I."/>
            <person name="Castelle C.J."/>
            <person name="Probst A.J."/>
            <person name="Thomas B.C."/>
            <person name="Singh A."/>
            <person name="Wilkins M.J."/>
            <person name="Karaoz U."/>
            <person name="Brodie E.L."/>
            <person name="Williams K.H."/>
            <person name="Hubbard S.S."/>
            <person name="Banfield J.F."/>
        </authorList>
    </citation>
    <scope>NUCLEOTIDE SEQUENCE [LARGE SCALE GENOMIC DNA]</scope>
</reference>
<evidence type="ECO:0000256" key="1">
    <source>
        <dbReference type="SAM" id="Phobius"/>
    </source>
</evidence>